<reference evidence="1 2" key="1">
    <citation type="journal article" date="2018" name="PLoS ONE">
        <title>The draft genome of Kipferlia bialata reveals reductive genome evolution in fornicate parasites.</title>
        <authorList>
            <person name="Tanifuji G."/>
            <person name="Takabayashi S."/>
            <person name="Kume K."/>
            <person name="Takagi M."/>
            <person name="Nakayama T."/>
            <person name="Kamikawa R."/>
            <person name="Inagaki Y."/>
            <person name="Hashimoto T."/>
        </authorList>
    </citation>
    <scope>NUCLEOTIDE SEQUENCE [LARGE SCALE GENOMIC DNA]</scope>
    <source>
        <strain evidence="1">NY0173</strain>
    </source>
</reference>
<accession>A0A9K3DBA8</accession>
<evidence type="ECO:0000313" key="1">
    <source>
        <dbReference type="EMBL" id="GIQ92356.1"/>
    </source>
</evidence>
<proteinExistence type="predicted"/>
<gene>
    <name evidence="1" type="ORF">KIPB_016075</name>
</gene>
<organism evidence="1 2">
    <name type="scientific">Kipferlia bialata</name>
    <dbReference type="NCBI Taxonomy" id="797122"/>
    <lineage>
        <taxon>Eukaryota</taxon>
        <taxon>Metamonada</taxon>
        <taxon>Carpediemonas-like organisms</taxon>
        <taxon>Kipferlia</taxon>
    </lineage>
</organism>
<feature type="non-terminal residue" evidence="1">
    <location>
        <position position="1"/>
    </location>
</feature>
<name>A0A9K3DBA8_9EUKA</name>
<evidence type="ECO:0000313" key="2">
    <source>
        <dbReference type="Proteomes" id="UP000265618"/>
    </source>
</evidence>
<keyword evidence="2" id="KW-1185">Reference proteome</keyword>
<dbReference type="AlphaFoldDB" id="A0A9K3DBA8"/>
<dbReference type="EMBL" id="BDIP01009513">
    <property type="protein sequence ID" value="GIQ92356.1"/>
    <property type="molecule type" value="Genomic_DNA"/>
</dbReference>
<protein>
    <submittedName>
        <fullName evidence="1">Uncharacterized protein</fullName>
    </submittedName>
</protein>
<dbReference type="Proteomes" id="UP000265618">
    <property type="component" value="Unassembled WGS sequence"/>
</dbReference>
<comment type="caution">
    <text evidence="1">The sequence shown here is derived from an EMBL/GenBank/DDBJ whole genome shotgun (WGS) entry which is preliminary data.</text>
</comment>
<sequence length="41" mass="4710">MLQPISSHVHIPDRMFSYYPFGNTPAHPLPLMVDPTMARRS</sequence>